<evidence type="ECO:0000256" key="2">
    <source>
        <dbReference type="SAM" id="MobiDB-lite"/>
    </source>
</evidence>
<feature type="compositionally biased region" description="Polar residues" evidence="2">
    <location>
        <begin position="8"/>
        <end position="19"/>
    </location>
</feature>
<keyword evidence="4" id="KW-1185">Reference proteome</keyword>
<dbReference type="AlphaFoldDB" id="A0A6G0X5D5"/>
<feature type="coiled-coil region" evidence="1">
    <location>
        <begin position="191"/>
        <end position="285"/>
    </location>
</feature>
<proteinExistence type="predicted"/>
<name>A0A6G0X5D5_9STRA</name>
<feature type="compositionally biased region" description="Basic residues" evidence="2">
    <location>
        <begin position="24"/>
        <end position="34"/>
    </location>
</feature>
<feature type="compositionally biased region" description="Low complexity" evidence="2">
    <location>
        <begin position="560"/>
        <end position="571"/>
    </location>
</feature>
<reference evidence="3 4" key="1">
    <citation type="submission" date="2019-07" db="EMBL/GenBank/DDBJ databases">
        <title>Genomics analysis of Aphanomyces spp. identifies a new class of oomycete effector associated with host adaptation.</title>
        <authorList>
            <person name="Gaulin E."/>
        </authorList>
    </citation>
    <scope>NUCLEOTIDE SEQUENCE [LARGE SCALE GENOMIC DNA]</scope>
    <source>
        <strain evidence="3 4">ATCC 201684</strain>
    </source>
</reference>
<feature type="region of interest" description="Disordered" evidence="2">
    <location>
        <begin position="1"/>
        <end position="38"/>
    </location>
</feature>
<dbReference type="VEuPathDB" id="FungiDB:AeMF1_015529"/>
<keyword evidence="1" id="KW-0175">Coiled coil</keyword>
<organism evidence="3 4">
    <name type="scientific">Aphanomyces euteiches</name>
    <dbReference type="NCBI Taxonomy" id="100861"/>
    <lineage>
        <taxon>Eukaryota</taxon>
        <taxon>Sar</taxon>
        <taxon>Stramenopiles</taxon>
        <taxon>Oomycota</taxon>
        <taxon>Saprolegniomycetes</taxon>
        <taxon>Saprolegniales</taxon>
        <taxon>Verrucalvaceae</taxon>
        <taxon>Aphanomyces</taxon>
    </lineage>
</organism>
<evidence type="ECO:0000256" key="1">
    <source>
        <dbReference type="SAM" id="Coils"/>
    </source>
</evidence>
<evidence type="ECO:0000313" key="3">
    <source>
        <dbReference type="EMBL" id="KAF0735073.1"/>
    </source>
</evidence>
<dbReference type="EMBL" id="VJMJ01000101">
    <property type="protein sequence ID" value="KAF0735073.1"/>
    <property type="molecule type" value="Genomic_DNA"/>
</dbReference>
<protein>
    <submittedName>
        <fullName evidence="3">Uncharacterized protein</fullName>
    </submittedName>
</protein>
<accession>A0A6G0X5D5</accession>
<gene>
    <name evidence="3" type="ORF">Ae201684_008287</name>
</gene>
<dbReference type="Proteomes" id="UP000481153">
    <property type="component" value="Unassembled WGS sequence"/>
</dbReference>
<feature type="region of interest" description="Disordered" evidence="2">
    <location>
        <begin position="533"/>
        <end position="581"/>
    </location>
</feature>
<feature type="coiled-coil region" evidence="1">
    <location>
        <begin position="309"/>
        <end position="428"/>
    </location>
</feature>
<evidence type="ECO:0000313" key="4">
    <source>
        <dbReference type="Proteomes" id="UP000481153"/>
    </source>
</evidence>
<dbReference type="PANTHER" id="PTHR38019">
    <property type="entry name" value="KDA ANTIGEN P200, PUTATIVE-RELATED"/>
    <property type="match status" value="1"/>
</dbReference>
<comment type="caution">
    <text evidence="3">The sequence shown here is derived from an EMBL/GenBank/DDBJ whole genome shotgun (WGS) entry which is preliminary data.</text>
</comment>
<dbReference type="PANTHER" id="PTHR38019:SF1">
    <property type="entry name" value="N-ACETYLTRANSFERASE DOMAIN-CONTAINING PROTEIN"/>
    <property type="match status" value="1"/>
</dbReference>
<sequence>MSPDEASPQENASPAQSMIESPPKAKKKKKRPKLRPQTIEEVFSTLSTVKANGINPPPEKIVLTPRSAEACLRTGVNPETLKIRDLDSFGDNGVSPAVQKMRHEAYSMRRHEQMKLVRAEKKKILSDEDGAAEENTKRSPSNSPKKSNSPEKDQAASMIDMEQRRLEKVQFRQQREIEQMLEFEMKMNRLAEEAAAKLMREKAMHDQMEAEKAQRLKELAEIKRIRELQKKAQEDAAEERRRQVAAQMFQKDKELADQKARQERLRKIEAKMRDEERRKKAEEHRLKTEAIVAKQQEEIQARLMELTLAEETRNRMLEEQREQRAAEMEERREIVTKRIHKNLKQARRVELQRKREIRHKQRQSEMLRAQMKQEQEQQRELAHQEMELLERKRQMVLEEARREEERKKNTLLQKQREIEENVQHLQDAHHRELQLRREQRIIQKQLKLSNVDRIKRIQEYKRLETLRKIREAEERTESMLQQKVDLIRQRKAASVKSKIQRDAIVETMEHVKITKKWKKASKKIDEVLGTKTIKKKRPASSDGASASLHEELPSLRARTPQESSSSGFYQSSPPPIKSAFKHVKEEKKVAVEPSPFRSPYDEIPSLIQKRNSLKSSKHTSSAVF</sequence>
<feature type="region of interest" description="Disordered" evidence="2">
    <location>
        <begin position="123"/>
        <end position="157"/>
    </location>
</feature>